<accession>A0A5N4CCH4</accession>
<reference evidence="2 3" key="1">
    <citation type="journal article" date="2019" name="Mol. Ecol. Resour.">
        <title>Improving Illumina assemblies with Hi-C and long reads: an example with the North African dromedary.</title>
        <authorList>
            <person name="Elbers J.P."/>
            <person name="Rogers M.F."/>
            <person name="Perelman P.L."/>
            <person name="Proskuryakova A.A."/>
            <person name="Serdyukova N.A."/>
            <person name="Johnson W.E."/>
            <person name="Horin P."/>
            <person name="Corander J."/>
            <person name="Murphy D."/>
            <person name="Burger P.A."/>
        </authorList>
    </citation>
    <scope>NUCLEOTIDE SEQUENCE [LARGE SCALE GENOMIC DNA]</scope>
    <source>
        <strain evidence="2">Drom800</strain>
        <tissue evidence="2">Blood</tissue>
    </source>
</reference>
<organism evidence="2 3">
    <name type="scientific">Camelus dromedarius</name>
    <name type="common">Dromedary</name>
    <name type="synonym">Arabian camel</name>
    <dbReference type="NCBI Taxonomy" id="9838"/>
    <lineage>
        <taxon>Eukaryota</taxon>
        <taxon>Metazoa</taxon>
        <taxon>Chordata</taxon>
        <taxon>Craniata</taxon>
        <taxon>Vertebrata</taxon>
        <taxon>Euteleostomi</taxon>
        <taxon>Mammalia</taxon>
        <taxon>Eutheria</taxon>
        <taxon>Laurasiatheria</taxon>
        <taxon>Artiodactyla</taxon>
        <taxon>Tylopoda</taxon>
        <taxon>Camelidae</taxon>
        <taxon>Camelus</taxon>
    </lineage>
</organism>
<evidence type="ECO:0000256" key="1">
    <source>
        <dbReference type="SAM" id="SignalP"/>
    </source>
</evidence>
<dbReference type="Proteomes" id="UP000299084">
    <property type="component" value="Unassembled WGS sequence"/>
</dbReference>
<proteinExistence type="predicted"/>
<name>A0A5N4CCH4_CAMDR</name>
<keyword evidence="1" id="KW-0732">Signal</keyword>
<dbReference type="Gene3D" id="3.10.20.90">
    <property type="entry name" value="Phosphatidylinositol 3-kinase Catalytic Subunit, Chain A, domain 1"/>
    <property type="match status" value="1"/>
</dbReference>
<dbReference type="InterPro" id="IPR029071">
    <property type="entry name" value="Ubiquitin-like_domsf"/>
</dbReference>
<dbReference type="SUPFAM" id="SSF54236">
    <property type="entry name" value="Ubiquitin-like"/>
    <property type="match status" value="1"/>
</dbReference>
<protein>
    <submittedName>
        <fullName evidence="2">Tubulin-specific chaperone E</fullName>
    </submittedName>
</protein>
<comment type="caution">
    <text evidence="2">The sequence shown here is derived from an EMBL/GenBank/DDBJ whole genome shotgun (WGS) entry which is preliminary data.</text>
</comment>
<keyword evidence="3" id="KW-1185">Reference proteome</keyword>
<evidence type="ECO:0000313" key="3">
    <source>
        <dbReference type="Proteomes" id="UP000299084"/>
    </source>
</evidence>
<dbReference type="EMBL" id="JWIN03000029">
    <property type="protein sequence ID" value="KAB1256622.1"/>
    <property type="molecule type" value="Genomic_DNA"/>
</dbReference>
<gene>
    <name evidence="2" type="ORF">Cadr_000027201</name>
</gene>
<dbReference type="AlphaFoldDB" id="A0A5N4CCH4"/>
<feature type="chain" id="PRO_5024284374" evidence="1">
    <location>
        <begin position="23"/>
        <end position="95"/>
    </location>
</feature>
<evidence type="ECO:0000313" key="2">
    <source>
        <dbReference type="EMBL" id="KAB1256622.1"/>
    </source>
</evidence>
<feature type="signal peptide" evidence="1">
    <location>
        <begin position="1"/>
        <end position="22"/>
    </location>
</feature>
<sequence>MSARPRCTGLIQSLLFFFRALKIKCPNELDQEVIEKPLPESMTIQKVKGFLLCLLKVPVAQLLLSYESPKVAQQNMKSVSPRRAVLLNATSAQVL</sequence>